<reference evidence="2 3" key="1">
    <citation type="submission" date="2023-08" db="EMBL/GenBank/DDBJ databases">
        <title>Implementing the SeqCode for naming new Mesorhizobium species isolated from Vachellia karroo root nodules.</title>
        <authorList>
            <person name="Van Lill M."/>
        </authorList>
    </citation>
    <scope>NUCLEOTIDE SEQUENCE [LARGE SCALE GENOMIC DNA]</scope>
    <source>
        <strain evidence="2 3">VK25D</strain>
    </source>
</reference>
<keyword evidence="1" id="KW-1133">Transmembrane helix</keyword>
<protein>
    <submittedName>
        <fullName evidence="2">Uncharacterized protein</fullName>
    </submittedName>
</protein>
<proteinExistence type="predicted"/>
<keyword evidence="3" id="KW-1185">Reference proteome</keyword>
<comment type="caution">
    <text evidence="2">The sequence shown here is derived from an EMBL/GenBank/DDBJ whole genome shotgun (WGS) entry which is preliminary data.</text>
</comment>
<evidence type="ECO:0000313" key="3">
    <source>
        <dbReference type="Proteomes" id="UP001285154"/>
    </source>
</evidence>
<sequence length="86" mass="9210">MSSSEPFPEQQFLFREPFEVPANDNGALRDLSMLNPIPADDELAKVAAKAERMGFAVAVGIAIGLFIGPVVFTCLMLGIWNAAVGQ</sequence>
<dbReference type="EMBL" id="JAVIIQ010000014">
    <property type="protein sequence ID" value="MDX8534781.1"/>
    <property type="molecule type" value="Genomic_DNA"/>
</dbReference>
<keyword evidence="1" id="KW-0812">Transmembrane</keyword>
<evidence type="ECO:0000256" key="1">
    <source>
        <dbReference type="SAM" id="Phobius"/>
    </source>
</evidence>
<evidence type="ECO:0000313" key="2">
    <source>
        <dbReference type="EMBL" id="MDX8534781.1"/>
    </source>
</evidence>
<dbReference type="RefSeq" id="WP_320252433.1">
    <property type="nucleotide sequence ID" value="NZ_JAVIIQ010000014.1"/>
</dbReference>
<keyword evidence="1" id="KW-0472">Membrane</keyword>
<name>A0ABU5AAN9_9HYPH</name>
<organism evidence="2 3">
    <name type="scientific">Mesorhizobium vachelliae</name>
    <dbReference type="NCBI Taxonomy" id="3072309"/>
    <lineage>
        <taxon>Bacteria</taxon>
        <taxon>Pseudomonadati</taxon>
        <taxon>Pseudomonadota</taxon>
        <taxon>Alphaproteobacteria</taxon>
        <taxon>Hyphomicrobiales</taxon>
        <taxon>Phyllobacteriaceae</taxon>
        <taxon>Mesorhizobium</taxon>
    </lineage>
</organism>
<accession>A0ABU5AAN9</accession>
<gene>
    <name evidence="2" type="ORF">RFM42_27580</name>
</gene>
<dbReference type="Proteomes" id="UP001285154">
    <property type="component" value="Unassembled WGS sequence"/>
</dbReference>
<feature type="transmembrane region" description="Helical" evidence="1">
    <location>
        <begin position="55"/>
        <end position="80"/>
    </location>
</feature>